<evidence type="ECO:0008006" key="4">
    <source>
        <dbReference type="Google" id="ProtNLM"/>
    </source>
</evidence>
<dbReference type="EMBL" id="JAGPXD010000004">
    <property type="protein sequence ID" value="KAH7357901.1"/>
    <property type="molecule type" value="Genomic_DNA"/>
</dbReference>
<organism evidence="2 3">
    <name type="scientific">Plectosphaerella cucumerina</name>
    <dbReference type="NCBI Taxonomy" id="40658"/>
    <lineage>
        <taxon>Eukaryota</taxon>
        <taxon>Fungi</taxon>
        <taxon>Dikarya</taxon>
        <taxon>Ascomycota</taxon>
        <taxon>Pezizomycotina</taxon>
        <taxon>Sordariomycetes</taxon>
        <taxon>Hypocreomycetidae</taxon>
        <taxon>Glomerellales</taxon>
        <taxon>Plectosphaerellaceae</taxon>
        <taxon>Plectosphaerella</taxon>
    </lineage>
</organism>
<evidence type="ECO:0000313" key="2">
    <source>
        <dbReference type="EMBL" id="KAH7357901.1"/>
    </source>
</evidence>
<evidence type="ECO:0000313" key="3">
    <source>
        <dbReference type="Proteomes" id="UP000813385"/>
    </source>
</evidence>
<dbReference type="OrthoDB" id="5413982at2759"/>
<accession>A0A8K0TD25</accession>
<protein>
    <recommendedName>
        <fullName evidence="4">M protein repeat protein</fullName>
    </recommendedName>
</protein>
<comment type="caution">
    <text evidence="2">The sequence shown here is derived from an EMBL/GenBank/DDBJ whole genome shotgun (WGS) entry which is preliminary data.</text>
</comment>
<evidence type="ECO:0000256" key="1">
    <source>
        <dbReference type="SAM" id="MobiDB-lite"/>
    </source>
</evidence>
<feature type="region of interest" description="Disordered" evidence="1">
    <location>
        <begin position="150"/>
        <end position="244"/>
    </location>
</feature>
<feature type="compositionally biased region" description="Low complexity" evidence="1">
    <location>
        <begin position="44"/>
        <end position="58"/>
    </location>
</feature>
<feature type="compositionally biased region" description="Basic residues" evidence="1">
    <location>
        <begin position="25"/>
        <end position="35"/>
    </location>
</feature>
<proteinExistence type="predicted"/>
<feature type="compositionally biased region" description="Basic and acidic residues" evidence="1">
    <location>
        <begin position="1"/>
        <end position="24"/>
    </location>
</feature>
<feature type="compositionally biased region" description="Acidic residues" evidence="1">
    <location>
        <begin position="401"/>
        <end position="411"/>
    </location>
</feature>
<dbReference type="Proteomes" id="UP000813385">
    <property type="component" value="Unassembled WGS sequence"/>
</dbReference>
<feature type="region of interest" description="Disordered" evidence="1">
    <location>
        <begin position="437"/>
        <end position="473"/>
    </location>
</feature>
<sequence>MADEDKAKAEKLAAARKRAAELAAKKNKKKDKVKKTKDDDKDAAAAAEATPAPEADATPAEEKTTEEAVEDPKETEAVADEPPASPSQTHASLAQQSKLRSASFRQGSISLGTGPISPGPFSPTGEGESAPDIYRKHVARIEELEKENKRLAKESADAEKRWQKAEEELADLREDDGQGADKKTASDSEVEQLKAEKAALERQNAQLQAQASRSGTARHGSSPSVAVNSADLEAELQSKSSTVESMELEISKLRARLERGSGDREQITALEERVERAEKAAGLAQRELSDVRRNLDRTAEKAVREGSERTSAETKIRNLEHDLADAIDARLEAEKKADGLEKKVATLTTLHKEQDSRTQALRKDKERAEKEARDLRTRVEALEAEAVKLRSRRSADGGGGLDDEGVDELESEDRARLEKTIRDLEAEVHDLRRGVWQEKRRQLSSGNDGASPGAAFQDVDLGRTSPLAGRKHSHAGGGIGDFFQSGINALTGHHADDDEGFLDDEDDVDFDEDAFRRAQEEDAKARIERIKEIKRGLKNWEGWRLDLVETRRGGEEGIGEVFEV</sequence>
<feature type="compositionally biased region" description="Polar residues" evidence="1">
    <location>
        <begin position="203"/>
        <end position="227"/>
    </location>
</feature>
<feature type="compositionally biased region" description="Polar residues" evidence="1">
    <location>
        <begin position="86"/>
        <end position="111"/>
    </location>
</feature>
<gene>
    <name evidence="2" type="ORF">B0T11DRAFT_97552</name>
</gene>
<keyword evidence="3" id="KW-1185">Reference proteome</keyword>
<feature type="compositionally biased region" description="Basic and acidic residues" evidence="1">
    <location>
        <begin position="150"/>
        <end position="200"/>
    </location>
</feature>
<feature type="region of interest" description="Disordered" evidence="1">
    <location>
        <begin position="1"/>
        <end position="134"/>
    </location>
</feature>
<dbReference type="AlphaFoldDB" id="A0A8K0TD25"/>
<feature type="region of interest" description="Disordered" evidence="1">
    <location>
        <begin position="351"/>
        <end position="374"/>
    </location>
</feature>
<feature type="region of interest" description="Disordered" evidence="1">
    <location>
        <begin position="389"/>
        <end position="413"/>
    </location>
</feature>
<reference evidence="2" key="1">
    <citation type="journal article" date="2021" name="Nat. Commun.">
        <title>Genetic determinants of endophytism in the Arabidopsis root mycobiome.</title>
        <authorList>
            <person name="Mesny F."/>
            <person name="Miyauchi S."/>
            <person name="Thiergart T."/>
            <person name="Pickel B."/>
            <person name="Atanasova L."/>
            <person name="Karlsson M."/>
            <person name="Huettel B."/>
            <person name="Barry K.W."/>
            <person name="Haridas S."/>
            <person name="Chen C."/>
            <person name="Bauer D."/>
            <person name="Andreopoulos W."/>
            <person name="Pangilinan J."/>
            <person name="LaButti K."/>
            <person name="Riley R."/>
            <person name="Lipzen A."/>
            <person name="Clum A."/>
            <person name="Drula E."/>
            <person name="Henrissat B."/>
            <person name="Kohler A."/>
            <person name="Grigoriev I.V."/>
            <person name="Martin F.M."/>
            <person name="Hacquard S."/>
        </authorList>
    </citation>
    <scope>NUCLEOTIDE SEQUENCE</scope>
    <source>
        <strain evidence="2">MPI-CAGE-AT-0016</strain>
    </source>
</reference>
<feature type="compositionally biased region" description="Basic and acidic residues" evidence="1">
    <location>
        <begin position="60"/>
        <end position="76"/>
    </location>
</feature>
<name>A0A8K0TD25_9PEZI</name>